<protein>
    <submittedName>
        <fullName evidence="4">DUF5667 domain-containing protein</fullName>
    </submittedName>
</protein>
<dbReference type="InterPro" id="IPR043725">
    <property type="entry name" value="DUF5667"/>
</dbReference>
<evidence type="ECO:0000259" key="3">
    <source>
        <dbReference type="Pfam" id="PF18915"/>
    </source>
</evidence>
<proteinExistence type="predicted"/>
<dbReference type="RefSeq" id="WP_345715583.1">
    <property type="nucleotide sequence ID" value="NZ_BAABFP010000002.1"/>
</dbReference>
<feature type="compositionally biased region" description="Low complexity" evidence="1">
    <location>
        <begin position="78"/>
        <end position="91"/>
    </location>
</feature>
<feature type="domain" description="DUF5667" evidence="3">
    <location>
        <begin position="124"/>
        <end position="225"/>
    </location>
</feature>
<evidence type="ECO:0000313" key="4">
    <source>
        <dbReference type="EMBL" id="MFC6007739.1"/>
    </source>
</evidence>
<dbReference type="Pfam" id="PF18915">
    <property type="entry name" value="DUF5667"/>
    <property type="match status" value="1"/>
</dbReference>
<feature type="transmembrane region" description="Helical" evidence="2">
    <location>
        <begin position="102"/>
        <end position="121"/>
    </location>
</feature>
<evidence type="ECO:0000256" key="1">
    <source>
        <dbReference type="SAM" id="MobiDB-lite"/>
    </source>
</evidence>
<dbReference type="EMBL" id="JBHSRD010000004">
    <property type="protein sequence ID" value="MFC6007739.1"/>
    <property type="molecule type" value="Genomic_DNA"/>
</dbReference>
<evidence type="ECO:0000313" key="5">
    <source>
        <dbReference type="Proteomes" id="UP001596189"/>
    </source>
</evidence>
<keyword evidence="2" id="KW-0472">Membrane</keyword>
<evidence type="ECO:0000256" key="2">
    <source>
        <dbReference type="SAM" id="Phobius"/>
    </source>
</evidence>
<keyword evidence="2" id="KW-0812">Transmembrane</keyword>
<feature type="compositionally biased region" description="Low complexity" evidence="1">
    <location>
        <begin position="276"/>
        <end position="286"/>
    </location>
</feature>
<sequence length="401" mass="39678">MAMTTRRDAEAFARLLDGPRTADTADTAANADGGELATLATLARSIPRPQVGPDPAFVARLRDQLVTTAHERAERRPASASPSSRATPTAPRTLVVRWPKGLVPVTLATVLGLVVLVAGLASRALPGDRLYDVKLGIGQAQVRMAGSDLARGKALLRQVDHRLDEVDSLVAAGDPSSADVNVALNQAAVDLARAQRVLLSSANGHPDPDALQSLADATAQASGRLRALAPLVPTASGPALHRLQDLLAVGNAALQREAQACGSACDDVRRQIEAIAGTTSGTPPAGSGSGSGDGATNPATQGSKPSSRPGVSVPTVAPSAPAGGGGGAGGSQPGASAPGVTASVPGVGVTVPGVSVTTAPDGRPSVSVPPVVVTLGPVTASVSTSGCVIGLGGLCVGLPTE</sequence>
<comment type="caution">
    <text evidence="4">The sequence shown here is derived from an EMBL/GenBank/DDBJ whole genome shotgun (WGS) entry which is preliminary data.</text>
</comment>
<gene>
    <name evidence="4" type="ORF">ACFQDO_11420</name>
</gene>
<feature type="region of interest" description="Disordered" evidence="1">
    <location>
        <begin position="276"/>
        <end position="341"/>
    </location>
</feature>
<feature type="region of interest" description="Disordered" evidence="1">
    <location>
        <begin position="69"/>
        <end position="91"/>
    </location>
</feature>
<feature type="compositionally biased region" description="Polar residues" evidence="1">
    <location>
        <begin position="297"/>
        <end position="306"/>
    </location>
</feature>
<accession>A0ABW1JEL2</accession>
<keyword evidence="2" id="KW-1133">Transmembrane helix</keyword>
<organism evidence="4 5">
    <name type="scientific">Angustibacter luteus</name>
    <dbReference type="NCBI Taxonomy" id="658456"/>
    <lineage>
        <taxon>Bacteria</taxon>
        <taxon>Bacillati</taxon>
        <taxon>Actinomycetota</taxon>
        <taxon>Actinomycetes</taxon>
        <taxon>Kineosporiales</taxon>
        <taxon>Kineosporiaceae</taxon>
    </lineage>
</organism>
<feature type="compositionally biased region" description="Low complexity" evidence="1">
    <location>
        <begin position="309"/>
        <end position="321"/>
    </location>
</feature>
<reference evidence="5" key="1">
    <citation type="journal article" date="2019" name="Int. J. Syst. Evol. Microbiol.">
        <title>The Global Catalogue of Microorganisms (GCM) 10K type strain sequencing project: providing services to taxonomists for standard genome sequencing and annotation.</title>
        <authorList>
            <consortium name="The Broad Institute Genomics Platform"/>
            <consortium name="The Broad Institute Genome Sequencing Center for Infectious Disease"/>
            <person name="Wu L."/>
            <person name="Ma J."/>
        </authorList>
    </citation>
    <scope>NUCLEOTIDE SEQUENCE [LARGE SCALE GENOMIC DNA]</scope>
    <source>
        <strain evidence="5">KACC 14249</strain>
    </source>
</reference>
<feature type="compositionally biased region" description="Gly residues" evidence="1">
    <location>
        <begin position="322"/>
        <end position="332"/>
    </location>
</feature>
<keyword evidence="5" id="KW-1185">Reference proteome</keyword>
<name>A0ABW1JEL2_9ACTN</name>
<dbReference type="Proteomes" id="UP001596189">
    <property type="component" value="Unassembled WGS sequence"/>
</dbReference>